<evidence type="ECO:0000256" key="3">
    <source>
        <dbReference type="SAM" id="MobiDB-lite"/>
    </source>
</evidence>
<feature type="transmembrane region" description="Helical" evidence="4">
    <location>
        <begin position="32"/>
        <end position="59"/>
    </location>
</feature>
<dbReference type="InterPro" id="IPR000462">
    <property type="entry name" value="CDP-OH_P_trans"/>
</dbReference>
<dbReference type="PROSITE" id="PS00379">
    <property type="entry name" value="CDP_ALCOHOL_P_TRANSF"/>
    <property type="match status" value="1"/>
</dbReference>
<evidence type="ECO:0000256" key="4">
    <source>
        <dbReference type="SAM" id="Phobius"/>
    </source>
</evidence>
<feature type="transmembrane region" description="Helical" evidence="4">
    <location>
        <begin position="146"/>
        <end position="166"/>
    </location>
</feature>
<reference evidence="5 6" key="1">
    <citation type="submission" date="2022-06" db="EMBL/GenBank/DDBJ databases">
        <title>A taxonomic note on the genus Prevotella: Description of four novel genera and emended description of the genera Hallella and Xylanibacter.</title>
        <authorList>
            <person name="Hitch T.C.A."/>
        </authorList>
    </citation>
    <scope>NUCLEOTIDE SEQUENCE [LARGE SCALE GENOMIC DNA]</scope>
    <source>
        <strain evidence="5 6">DSM 100619</strain>
    </source>
</reference>
<dbReference type="RefSeq" id="WP_252759722.1">
    <property type="nucleotide sequence ID" value="NZ_JAMXLY010000001.1"/>
</dbReference>
<evidence type="ECO:0000313" key="6">
    <source>
        <dbReference type="Proteomes" id="UP001204015"/>
    </source>
</evidence>
<dbReference type="EMBL" id="JAMXLY010000001">
    <property type="protein sequence ID" value="MCO6024368.1"/>
    <property type="molecule type" value="Genomic_DNA"/>
</dbReference>
<proteinExistence type="inferred from homology"/>
<name>A0ABT1BTG7_9BACT</name>
<feature type="transmembrane region" description="Helical" evidence="4">
    <location>
        <begin position="71"/>
        <end position="88"/>
    </location>
</feature>
<dbReference type="Proteomes" id="UP001204015">
    <property type="component" value="Unassembled WGS sequence"/>
</dbReference>
<dbReference type="Gene3D" id="1.20.120.1760">
    <property type="match status" value="1"/>
</dbReference>
<comment type="similarity">
    <text evidence="2">Belongs to the CDP-alcohol phosphatidyltransferase class-I family.</text>
</comment>
<sequence>MNYRDFLQKMIYKIIDPLINGMFRLGITPNMVTTVGFIGNLVAAGIFIHAAYIMGAVVVDANTVIIGLHEIGWGGGVLIFSSLFDLMDGRLARKGHLSSTFGAMWDSTLDRYSELVSLFGICLVFLRFQPDPSEFEVSSSIGPSEGFWWGVITFAAMVGSVMVSYVRARAEGLGIECKVGLLQRPERVVITSITAILTGCTESLWWVAGGMALIALLANITAFWRVAYSHKALKEKELREEGQMPEPANKDTEDRKSKNKDHRKKS</sequence>
<evidence type="ECO:0000256" key="2">
    <source>
        <dbReference type="RuleBase" id="RU003750"/>
    </source>
</evidence>
<dbReference type="InterPro" id="IPR048254">
    <property type="entry name" value="CDP_ALCOHOL_P_TRANSF_CS"/>
</dbReference>
<accession>A0ABT1BTG7</accession>
<keyword evidence="6" id="KW-1185">Reference proteome</keyword>
<evidence type="ECO:0000256" key="1">
    <source>
        <dbReference type="ARBA" id="ARBA00022679"/>
    </source>
</evidence>
<gene>
    <name evidence="5" type="ORF">NG821_00660</name>
</gene>
<keyword evidence="4" id="KW-0472">Membrane</keyword>
<keyword evidence="4" id="KW-0812">Transmembrane</keyword>
<keyword evidence="1 2" id="KW-0808">Transferase</keyword>
<protein>
    <submittedName>
        <fullName evidence="5">CDP-alcohol phosphatidyltransferase family protein</fullName>
    </submittedName>
</protein>
<dbReference type="Pfam" id="PF01066">
    <property type="entry name" value="CDP-OH_P_transf"/>
    <property type="match status" value="1"/>
</dbReference>
<feature type="compositionally biased region" description="Basic and acidic residues" evidence="3">
    <location>
        <begin position="238"/>
        <end position="256"/>
    </location>
</feature>
<feature type="region of interest" description="Disordered" evidence="3">
    <location>
        <begin position="238"/>
        <end position="266"/>
    </location>
</feature>
<feature type="transmembrane region" description="Helical" evidence="4">
    <location>
        <begin position="211"/>
        <end position="228"/>
    </location>
</feature>
<keyword evidence="4" id="KW-1133">Transmembrane helix</keyword>
<organism evidence="5 6">
    <name type="scientific">Segatella cerevisiae</name>
    <dbReference type="NCBI Taxonomy" id="2053716"/>
    <lineage>
        <taxon>Bacteria</taxon>
        <taxon>Pseudomonadati</taxon>
        <taxon>Bacteroidota</taxon>
        <taxon>Bacteroidia</taxon>
        <taxon>Bacteroidales</taxon>
        <taxon>Prevotellaceae</taxon>
        <taxon>Segatella</taxon>
    </lineage>
</organism>
<dbReference type="InterPro" id="IPR043130">
    <property type="entry name" value="CDP-OH_PTrfase_TM_dom"/>
</dbReference>
<feature type="compositionally biased region" description="Basic residues" evidence="3">
    <location>
        <begin position="257"/>
        <end position="266"/>
    </location>
</feature>
<comment type="caution">
    <text evidence="5">The sequence shown here is derived from an EMBL/GenBank/DDBJ whole genome shotgun (WGS) entry which is preliminary data.</text>
</comment>
<evidence type="ECO:0000313" key="5">
    <source>
        <dbReference type="EMBL" id="MCO6024368.1"/>
    </source>
</evidence>